<evidence type="ECO:0000256" key="1">
    <source>
        <dbReference type="SAM" id="MobiDB-lite"/>
    </source>
</evidence>
<feature type="compositionally biased region" description="Basic and acidic residues" evidence="1">
    <location>
        <begin position="248"/>
        <end position="258"/>
    </location>
</feature>
<feature type="compositionally biased region" description="Polar residues" evidence="1">
    <location>
        <begin position="99"/>
        <end position="119"/>
    </location>
</feature>
<organism evidence="2 3">
    <name type="scientific">Cytospora paraplurivora</name>
    <dbReference type="NCBI Taxonomy" id="2898453"/>
    <lineage>
        <taxon>Eukaryota</taxon>
        <taxon>Fungi</taxon>
        <taxon>Dikarya</taxon>
        <taxon>Ascomycota</taxon>
        <taxon>Pezizomycotina</taxon>
        <taxon>Sordariomycetes</taxon>
        <taxon>Sordariomycetidae</taxon>
        <taxon>Diaporthales</taxon>
        <taxon>Cytosporaceae</taxon>
        <taxon>Cytospora</taxon>
    </lineage>
</organism>
<feature type="compositionally biased region" description="Low complexity" evidence="1">
    <location>
        <begin position="89"/>
        <end position="98"/>
    </location>
</feature>
<gene>
    <name evidence="2" type="ORF">SLS53_003837</name>
</gene>
<feature type="compositionally biased region" description="Basic and acidic residues" evidence="1">
    <location>
        <begin position="76"/>
        <end position="85"/>
    </location>
</feature>
<feature type="region of interest" description="Disordered" evidence="1">
    <location>
        <begin position="238"/>
        <end position="258"/>
    </location>
</feature>
<proteinExistence type="predicted"/>
<dbReference type="Proteomes" id="UP001320245">
    <property type="component" value="Unassembled WGS sequence"/>
</dbReference>
<keyword evidence="3" id="KW-1185">Reference proteome</keyword>
<comment type="caution">
    <text evidence="2">The sequence shown here is derived from an EMBL/GenBank/DDBJ whole genome shotgun (WGS) entry which is preliminary data.</text>
</comment>
<dbReference type="AlphaFoldDB" id="A0AAN9UA70"/>
<dbReference type="EMBL" id="JAJSPL020000012">
    <property type="protein sequence ID" value="KAK7743818.1"/>
    <property type="molecule type" value="Genomic_DNA"/>
</dbReference>
<sequence length="444" mass="48955">MDRSTSDSSSSVSFTATDTRANITGLDKSDGQSRNMGLQYEDKEEDELASLSNLGVKGLTSLASYPNAHQQMAQRALDKARETVKAAESSRSMSPTSSRQDYQRQQEGTSALQSSSLPSQDYGDYHGRFPRTGHVVGSTRSSVLSSGPGAPRPLTAGPPGQRQYRAATLEGASRALQSDTKQPSSMVDETHFDINPSALVSLGRTTTSKMSSRPQTPFQAEQLLTKPSSILGKQPLHDAFAPVQPPDLSRRPGRTKDTLPVEPLRQYFPDGFPSDYHYETNQAIVLLPQGADLELQEGRYLPTLEEVTLRDARSRAAFYSPCGELVKTFDERVSDARNKLLDLELGIDVLDEHVAAPVNTIYALPQFGKPNYEFTTEFANELPTHEAATPLINLAFSTLLNYWDNGRLMPETIPTGFEKIEDYETWLRDQGKDSDTEELQPSLN</sequence>
<feature type="region of interest" description="Disordered" evidence="1">
    <location>
        <begin position="1"/>
        <end position="38"/>
    </location>
</feature>
<evidence type="ECO:0000313" key="3">
    <source>
        <dbReference type="Proteomes" id="UP001320245"/>
    </source>
</evidence>
<evidence type="ECO:0000313" key="2">
    <source>
        <dbReference type="EMBL" id="KAK7743818.1"/>
    </source>
</evidence>
<feature type="region of interest" description="Disordered" evidence="1">
    <location>
        <begin position="67"/>
        <end position="161"/>
    </location>
</feature>
<name>A0AAN9UA70_9PEZI</name>
<protein>
    <submittedName>
        <fullName evidence="2">Uncharacterized protein</fullName>
    </submittedName>
</protein>
<accession>A0AAN9UA70</accession>
<reference evidence="2 3" key="1">
    <citation type="journal article" date="2023" name="PLoS ONE">
        <title>Cytospora paraplurivora sp. nov. isolated from orchards with fruit tree decline syndrome in Ontario, Canada.</title>
        <authorList>
            <person name="Ilyukhin E."/>
            <person name="Nguyen H.D.T."/>
            <person name="Castle A.J."/>
            <person name="Ellouze W."/>
        </authorList>
    </citation>
    <scope>NUCLEOTIDE SEQUENCE [LARGE SCALE GENOMIC DNA]</scope>
    <source>
        <strain evidence="2 3">FDS-564</strain>
    </source>
</reference>
<feature type="compositionally biased region" description="Low complexity" evidence="1">
    <location>
        <begin position="1"/>
        <end position="19"/>
    </location>
</feature>